<reference evidence="1" key="1">
    <citation type="submission" date="2022-07" db="EMBL/GenBank/DDBJ databases">
        <title>Genome Sequence of Phlebia brevispora.</title>
        <authorList>
            <person name="Buettner E."/>
        </authorList>
    </citation>
    <scope>NUCLEOTIDE SEQUENCE</scope>
    <source>
        <strain evidence="1">MPL23</strain>
    </source>
</reference>
<organism evidence="1 2">
    <name type="scientific">Phlebia brevispora</name>
    <dbReference type="NCBI Taxonomy" id="194682"/>
    <lineage>
        <taxon>Eukaryota</taxon>
        <taxon>Fungi</taxon>
        <taxon>Dikarya</taxon>
        <taxon>Basidiomycota</taxon>
        <taxon>Agaricomycotina</taxon>
        <taxon>Agaricomycetes</taxon>
        <taxon>Polyporales</taxon>
        <taxon>Meruliaceae</taxon>
        <taxon>Phlebia</taxon>
    </lineage>
</organism>
<gene>
    <name evidence="1" type="ORF">NM688_g555</name>
</gene>
<accession>A0ACC1TE02</accession>
<dbReference type="EMBL" id="JANHOG010000047">
    <property type="protein sequence ID" value="KAJ3559073.1"/>
    <property type="molecule type" value="Genomic_DNA"/>
</dbReference>
<protein>
    <submittedName>
        <fullName evidence="1">Uncharacterized protein</fullName>
    </submittedName>
</protein>
<evidence type="ECO:0000313" key="2">
    <source>
        <dbReference type="Proteomes" id="UP001148662"/>
    </source>
</evidence>
<sequence>MALGLISLASILVTLAYATSHVSRANQVVIESLPSVPSGYKDIGLPNPNDVITLHVVMKESNLNSLMATLEEVSTPGSEFYGQYVGSIQASRFLTPTQQAINGVIAWLTNAKEAVIAQKLSSTWLQINIPVSKANDLLETNFHVYEDTNTGERIVRTLSYSIPENLAKYIDFVYPTIHFEPSFPEDPVLDPDPTKERNDLTADRCDSEAVTPHCVQQLYGISNMLITQGSRLLGVIGQNGQYANKEDLQSFLTRFRPDLDPNLPEVRDLADFKVQTIDGGKNLQDRDQTGIEAGLNMQYTVGVASGVPTSFVTVGPDTADIPTELRWIYGLLMREDSVLPKVISFSYGRDERYLTERLARKICTGFAALAVRGVSVIAASGDGGVGGSSGSNDANQKCFAFVPTTAACPFITSVGGTALDKTPSGGTPAVEHGAGFSSGGFSKYFTAPAYQQKAVQDYLSSAPIPKEYDDRYNRQGRGFPDVSAAGDNIAFMFKGSADIGSGTSASAPIFASMIALINNAREDAGKPPLGFLNPFLYQNSRSLFNDIMTGNNPGCGTDGFSAVAGWDPVTGLGTPKFQALKEAALQL</sequence>
<evidence type="ECO:0000313" key="1">
    <source>
        <dbReference type="EMBL" id="KAJ3559073.1"/>
    </source>
</evidence>
<name>A0ACC1TE02_9APHY</name>
<dbReference type="Proteomes" id="UP001148662">
    <property type="component" value="Unassembled WGS sequence"/>
</dbReference>
<proteinExistence type="predicted"/>
<keyword evidence="2" id="KW-1185">Reference proteome</keyword>
<comment type="caution">
    <text evidence="1">The sequence shown here is derived from an EMBL/GenBank/DDBJ whole genome shotgun (WGS) entry which is preliminary data.</text>
</comment>